<name>A0A7R9MS30_9ACAR</name>
<evidence type="ECO:0000256" key="1">
    <source>
        <dbReference type="SAM" id="MobiDB-lite"/>
    </source>
</evidence>
<feature type="transmembrane region" description="Helical" evidence="2">
    <location>
        <begin position="63"/>
        <end position="85"/>
    </location>
</feature>
<keyword evidence="2" id="KW-0812">Transmembrane</keyword>
<reference evidence="3" key="1">
    <citation type="submission" date="2020-11" db="EMBL/GenBank/DDBJ databases">
        <authorList>
            <person name="Tran Van P."/>
        </authorList>
    </citation>
    <scope>NUCLEOTIDE SEQUENCE</scope>
</reference>
<evidence type="ECO:0000313" key="3">
    <source>
        <dbReference type="EMBL" id="CAD7665172.1"/>
    </source>
</evidence>
<proteinExistence type="predicted"/>
<accession>A0A7R9MS30</accession>
<feature type="non-terminal residue" evidence="3">
    <location>
        <position position="1"/>
    </location>
</feature>
<keyword evidence="2" id="KW-0472">Membrane</keyword>
<evidence type="ECO:0000256" key="2">
    <source>
        <dbReference type="SAM" id="Phobius"/>
    </source>
</evidence>
<keyword evidence="2" id="KW-1133">Transmembrane helix</keyword>
<dbReference type="Proteomes" id="UP000728032">
    <property type="component" value="Unassembled WGS sequence"/>
</dbReference>
<gene>
    <name evidence="3" type="ORF">ONB1V03_LOCUS21730</name>
</gene>
<feature type="compositionally biased region" description="Low complexity" evidence="1">
    <location>
        <begin position="42"/>
        <end position="59"/>
    </location>
</feature>
<dbReference type="EMBL" id="CAJPVJ010043911">
    <property type="protein sequence ID" value="CAG2182309.1"/>
    <property type="molecule type" value="Genomic_DNA"/>
</dbReference>
<sequence>LDNDPLIYINGERNDDARTDLRTAVCRAFKSEDRPVEECKGVSDVTTTGPTDSTQQSTTDGDAMVIANTLVLVLVAIIGVVITGMQ</sequence>
<evidence type="ECO:0000313" key="4">
    <source>
        <dbReference type="Proteomes" id="UP000728032"/>
    </source>
</evidence>
<dbReference type="AlphaFoldDB" id="A0A7R9MS30"/>
<dbReference type="EMBL" id="OC958736">
    <property type="protein sequence ID" value="CAD7665172.1"/>
    <property type="molecule type" value="Genomic_DNA"/>
</dbReference>
<feature type="region of interest" description="Disordered" evidence="1">
    <location>
        <begin position="40"/>
        <end position="59"/>
    </location>
</feature>
<protein>
    <submittedName>
        <fullName evidence="3">Uncharacterized protein</fullName>
    </submittedName>
</protein>
<keyword evidence="4" id="KW-1185">Reference proteome</keyword>
<organism evidence="3">
    <name type="scientific">Oppiella nova</name>
    <dbReference type="NCBI Taxonomy" id="334625"/>
    <lineage>
        <taxon>Eukaryota</taxon>
        <taxon>Metazoa</taxon>
        <taxon>Ecdysozoa</taxon>
        <taxon>Arthropoda</taxon>
        <taxon>Chelicerata</taxon>
        <taxon>Arachnida</taxon>
        <taxon>Acari</taxon>
        <taxon>Acariformes</taxon>
        <taxon>Sarcoptiformes</taxon>
        <taxon>Oribatida</taxon>
        <taxon>Brachypylina</taxon>
        <taxon>Oppioidea</taxon>
        <taxon>Oppiidae</taxon>
        <taxon>Oppiella</taxon>
    </lineage>
</organism>